<dbReference type="Pfam" id="PF13563">
    <property type="entry name" value="2_5_RNA_ligase2"/>
    <property type="match status" value="1"/>
</dbReference>
<accession>A0A2P4UQ90</accession>
<dbReference type="InterPro" id="IPR009097">
    <property type="entry name" value="Cyclic_Pdiesterase"/>
</dbReference>
<gene>
    <name evidence="1" type="ORF">BTM25_16270</name>
</gene>
<dbReference type="GO" id="GO:0016874">
    <property type="term" value="F:ligase activity"/>
    <property type="evidence" value="ECO:0007669"/>
    <property type="project" value="UniProtKB-KW"/>
</dbReference>
<dbReference type="SUPFAM" id="SSF55144">
    <property type="entry name" value="LigT-like"/>
    <property type="match status" value="1"/>
</dbReference>
<evidence type="ECO:0000313" key="2">
    <source>
        <dbReference type="Proteomes" id="UP000242367"/>
    </source>
</evidence>
<dbReference type="RefSeq" id="WP_235828288.1">
    <property type="nucleotide sequence ID" value="NZ_MTBP01000001.1"/>
</dbReference>
<proteinExistence type="predicted"/>
<comment type="caution">
    <text evidence="1">The sequence shown here is derived from an EMBL/GenBank/DDBJ whole genome shotgun (WGS) entry which is preliminary data.</text>
</comment>
<keyword evidence="2" id="KW-1185">Reference proteome</keyword>
<dbReference type="Gene3D" id="3.90.1140.10">
    <property type="entry name" value="Cyclic phosphodiesterase"/>
    <property type="match status" value="1"/>
</dbReference>
<name>A0A2P4UQ90_9ACTN</name>
<organism evidence="1 2">
    <name type="scientific">Actinomadura rubteroloni</name>
    <dbReference type="NCBI Taxonomy" id="1926885"/>
    <lineage>
        <taxon>Bacteria</taxon>
        <taxon>Bacillati</taxon>
        <taxon>Actinomycetota</taxon>
        <taxon>Actinomycetes</taxon>
        <taxon>Streptosporangiales</taxon>
        <taxon>Thermomonosporaceae</taxon>
        <taxon>Actinomadura</taxon>
    </lineage>
</organism>
<dbReference type="InterPro" id="IPR050580">
    <property type="entry name" value="2H_phosphoesterase_YjcG-like"/>
</dbReference>
<sequence>MAADPGDGRAPGAAVTIGISIPVPEPFGRRLREARLSLGDPLAAAIPAHITLAPPMVVPCAELPGVVDHLLRVAAAERRFWIRLRGTGTFRPVSPVVFVALAEGIEGCERVQAHVMTGPLQGDPTFPYHPHVTIAHHLPDEVMDRAFKELSGFRADFEAWGFALYKLGRDGIWRRDRDFTFGVGHD</sequence>
<keyword evidence="1" id="KW-0436">Ligase</keyword>
<dbReference type="AlphaFoldDB" id="A0A2P4UQ90"/>
<dbReference type="Proteomes" id="UP000242367">
    <property type="component" value="Unassembled WGS sequence"/>
</dbReference>
<dbReference type="EMBL" id="MTBP01000001">
    <property type="protein sequence ID" value="POM27216.1"/>
    <property type="molecule type" value="Genomic_DNA"/>
</dbReference>
<protein>
    <submittedName>
        <fullName evidence="1">2',5' RNA ligase family</fullName>
    </submittedName>
</protein>
<dbReference type="PANTHER" id="PTHR40037:SF1">
    <property type="entry name" value="PHOSPHOESTERASE SAOUHSC_00951-RELATED"/>
    <property type="match status" value="1"/>
</dbReference>
<dbReference type="PANTHER" id="PTHR40037">
    <property type="entry name" value="PHOSPHOESTERASE YJCG-RELATED"/>
    <property type="match status" value="1"/>
</dbReference>
<evidence type="ECO:0000313" key="1">
    <source>
        <dbReference type="EMBL" id="POM27216.1"/>
    </source>
</evidence>
<reference evidence="1 2" key="1">
    <citation type="journal article" date="2017" name="Chemistry">
        <title>Isolation, Biosynthesis and Chemical Modifications of Rubterolones A-F: Rare Tropolone Alkaloids from Actinomadura sp. 5-2.</title>
        <authorList>
            <person name="Guo H."/>
            <person name="Benndorf R."/>
            <person name="Leichnitz D."/>
            <person name="Klassen J.L."/>
            <person name="Vollmers J."/>
            <person name="Gorls H."/>
            <person name="Steinacker M."/>
            <person name="Weigel C."/>
            <person name="Dahse H.M."/>
            <person name="Kaster A.K."/>
            <person name="de Beer Z.W."/>
            <person name="Poulsen M."/>
            <person name="Beemelmanns C."/>
        </authorList>
    </citation>
    <scope>NUCLEOTIDE SEQUENCE [LARGE SCALE GENOMIC DNA]</scope>
    <source>
        <strain evidence="1 2">5-2</strain>
    </source>
</reference>